<dbReference type="InterPro" id="IPR036900">
    <property type="entry name" value="A-D-PHexomutase_C_sf"/>
</dbReference>
<dbReference type="Gene3D" id="3.40.120.10">
    <property type="entry name" value="Alpha-D-Glucose-1,6-Bisphosphate, subunit A, domain 3"/>
    <property type="match status" value="3"/>
</dbReference>
<evidence type="ECO:0000256" key="6">
    <source>
        <dbReference type="ARBA" id="ARBA00023235"/>
    </source>
</evidence>
<dbReference type="EMBL" id="NQJD01000013">
    <property type="protein sequence ID" value="TAA75017.1"/>
    <property type="molecule type" value="Genomic_DNA"/>
</dbReference>
<dbReference type="Pfam" id="PF02879">
    <property type="entry name" value="PGM_PMM_II"/>
    <property type="match status" value="1"/>
</dbReference>
<evidence type="ECO:0000259" key="8">
    <source>
        <dbReference type="Pfam" id="PF00408"/>
    </source>
</evidence>
<comment type="cofactor">
    <cofactor evidence="1">
        <name>Mg(2+)</name>
        <dbReference type="ChEBI" id="CHEBI:18420"/>
    </cofactor>
</comment>
<keyword evidence="6" id="KW-0413">Isomerase</keyword>
<comment type="caution">
    <text evidence="12">The sequence shown here is derived from an EMBL/GenBank/DDBJ whole genome shotgun (WGS) entry which is preliminary data.</text>
</comment>
<dbReference type="InterPro" id="IPR005843">
    <property type="entry name" value="A-D-PHexomutase_C"/>
</dbReference>
<dbReference type="GO" id="GO:0005975">
    <property type="term" value="P:carbohydrate metabolic process"/>
    <property type="evidence" value="ECO:0007669"/>
    <property type="project" value="InterPro"/>
</dbReference>
<name>A0A521G1W9_9BACT</name>
<feature type="domain" description="Alpha-D-phosphohexomutase C-terminal" evidence="8">
    <location>
        <begin position="402"/>
        <end position="458"/>
    </location>
</feature>
<dbReference type="Proteomes" id="UP000316238">
    <property type="component" value="Unassembled WGS sequence"/>
</dbReference>
<reference evidence="12" key="1">
    <citation type="submission" date="2017-07" db="EMBL/GenBank/DDBJ databases">
        <title>The cable genome - Insights into the physiology and evolution of filamentous bacteria capable of sulfide oxidation via long distance electron transfer.</title>
        <authorList>
            <person name="Thorup C."/>
            <person name="Bjerg J.T."/>
            <person name="Schreiber L."/>
            <person name="Nielsen L.P."/>
            <person name="Kjeldsen K.U."/>
            <person name="Boesen T."/>
            <person name="Boggild A."/>
            <person name="Meysman F."/>
            <person name="Geelhoed J."/>
            <person name="Schramm A."/>
        </authorList>
    </citation>
    <scope>NUCLEOTIDE SEQUENCE [LARGE SCALE GENOMIC DNA]</scope>
    <source>
        <strain evidence="12">GS</strain>
    </source>
</reference>
<proteinExistence type="inferred from homology"/>
<dbReference type="Pfam" id="PF00408">
    <property type="entry name" value="PGM_PMM_IV"/>
    <property type="match status" value="1"/>
</dbReference>
<comment type="similarity">
    <text evidence="2 7">Belongs to the phosphohexose mutase family.</text>
</comment>
<protein>
    <submittedName>
        <fullName evidence="12">Phosphomannomutase</fullName>
    </submittedName>
</protein>
<feature type="domain" description="Alpha-D-phosphohexomutase alpha/beta/alpha" evidence="10">
    <location>
        <begin position="156"/>
        <end position="253"/>
    </location>
</feature>
<evidence type="ECO:0000256" key="1">
    <source>
        <dbReference type="ARBA" id="ARBA00001946"/>
    </source>
</evidence>
<evidence type="ECO:0000259" key="11">
    <source>
        <dbReference type="Pfam" id="PF02880"/>
    </source>
</evidence>
<dbReference type="GO" id="GO:0008973">
    <property type="term" value="F:phosphopentomutase activity"/>
    <property type="evidence" value="ECO:0007669"/>
    <property type="project" value="TreeGrafter"/>
</dbReference>
<evidence type="ECO:0000313" key="13">
    <source>
        <dbReference type="Proteomes" id="UP000316238"/>
    </source>
</evidence>
<evidence type="ECO:0000259" key="9">
    <source>
        <dbReference type="Pfam" id="PF02878"/>
    </source>
</evidence>
<dbReference type="SUPFAM" id="SSF53738">
    <property type="entry name" value="Phosphoglucomutase, first 3 domains"/>
    <property type="match status" value="3"/>
</dbReference>
<evidence type="ECO:0000259" key="10">
    <source>
        <dbReference type="Pfam" id="PF02879"/>
    </source>
</evidence>
<dbReference type="Gene3D" id="3.30.310.50">
    <property type="entry name" value="Alpha-D-phosphohexomutase, C-terminal domain"/>
    <property type="match status" value="1"/>
</dbReference>
<dbReference type="InterPro" id="IPR016055">
    <property type="entry name" value="A-D-PHexomutase_a/b/a-I/II/III"/>
</dbReference>
<dbReference type="PROSITE" id="PS00710">
    <property type="entry name" value="PGM_PMM"/>
    <property type="match status" value="1"/>
</dbReference>
<dbReference type="AlphaFoldDB" id="A0A521G1W9"/>
<accession>A0A521G1W9</accession>
<organism evidence="12 13">
    <name type="scientific">Candidatus Electronema aureum</name>
    <dbReference type="NCBI Taxonomy" id="2005002"/>
    <lineage>
        <taxon>Bacteria</taxon>
        <taxon>Pseudomonadati</taxon>
        <taxon>Thermodesulfobacteriota</taxon>
        <taxon>Desulfobulbia</taxon>
        <taxon>Desulfobulbales</taxon>
        <taxon>Desulfobulbaceae</taxon>
        <taxon>Candidatus Electronema</taxon>
    </lineage>
</organism>
<keyword evidence="3" id="KW-0597">Phosphoprotein</keyword>
<evidence type="ECO:0000256" key="4">
    <source>
        <dbReference type="ARBA" id="ARBA00022723"/>
    </source>
</evidence>
<evidence type="ECO:0000313" key="12">
    <source>
        <dbReference type="EMBL" id="TAA75017.1"/>
    </source>
</evidence>
<dbReference type="SUPFAM" id="SSF55957">
    <property type="entry name" value="Phosphoglucomutase, C-terminal domain"/>
    <property type="match status" value="1"/>
</dbReference>
<evidence type="ECO:0000256" key="3">
    <source>
        <dbReference type="ARBA" id="ARBA00022553"/>
    </source>
</evidence>
<sequence>MDNIKNLKSTSDGWRGVTADTFTYNEVGLIASAIAKYIQEKGYAKKIIISYDTRFLGEKFAQKAAQVFKVNGIIPLVISYPIPTPLLSFRVNQLGYPCGISITASHNPYNHNGIKLRMNYGGAPTPQIIKEVESFLPFSSPEIRTAGAINFDNPLKDYVEYMRSLVDMESIHSSQAKILIDPMYGTTAGLLKKILGTTSVVVDEIHTHHDPYFGGVNPEPQRKTTLELQQSVSIGLYDLGIAHDGDGDRLTACLPDIGYLSPHDISAVLLWYLVRKRKLTGKVIGSLTLSRRLSRLAEYFGLEYVEIPIGFHYATALMLQGGVLIAAEENGGIGFGFYLPERDATLAALMLIEAEVKVAGGIASILEEIGKISGKSGFYRMNIDLNSNRTECLKELRSNIPKELTGIKVCKINDADGLKIFLTNGDWVCIRVAGTEDLLRIYAEAGDNALAEQLANEAAWLVKKIDGKLAR</sequence>
<dbReference type="PRINTS" id="PR00509">
    <property type="entry name" value="PGMPMM"/>
</dbReference>
<dbReference type="PANTHER" id="PTHR45745:SF1">
    <property type="entry name" value="PHOSPHOGLUCOMUTASE 2B-RELATED"/>
    <property type="match status" value="1"/>
</dbReference>
<keyword evidence="13" id="KW-1185">Reference proteome</keyword>
<dbReference type="Pfam" id="PF02880">
    <property type="entry name" value="PGM_PMM_III"/>
    <property type="match status" value="1"/>
</dbReference>
<evidence type="ECO:0000256" key="2">
    <source>
        <dbReference type="ARBA" id="ARBA00010231"/>
    </source>
</evidence>
<feature type="domain" description="Alpha-D-phosphohexomutase alpha/beta/alpha" evidence="11">
    <location>
        <begin position="262"/>
        <end position="358"/>
    </location>
</feature>
<gene>
    <name evidence="12" type="ORF">CDV28_11345</name>
</gene>
<dbReference type="InterPro" id="IPR005844">
    <property type="entry name" value="A-D-PHexomutase_a/b/a-I"/>
</dbReference>
<keyword evidence="4 7" id="KW-0479">Metal-binding</keyword>
<dbReference type="InterPro" id="IPR005846">
    <property type="entry name" value="A-D-PHexomutase_a/b/a-III"/>
</dbReference>
<feature type="domain" description="Alpha-D-phosphohexomutase alpha/beta/alpha" evidence="9">
    <location>
        <begin position="11"/>
        <end position="134"/>
    </location>
</feature>
<evidence type="ECO:0000256" key="5">
    <source>
        <dbReference type="ARBA" id="ARBA00022842"/>
    </source>
</evidence>
<dbReference type="InterPro" id="IPR005841">
    <property type="entry name" value="Alpha-D-phosphohexomutase_SF"/>
</dbReference>
<dbReference type="PANTHER" id="PTHR45745">
    <property type="entry name" value="PHOSPHOMANNOMUTASE 45A"/>
    <property type="match status" value="1"/>
</dbReference>
<keyword evidence="5 7" id="KW-0460">Magnesium</keyword>
<evidence type="ECO:0000256" key="7">
    <source>
        <dbReference type="RuleBase" id="RU004326"/>
    </source>
</evidence>
<dbReference type="InterPro" id="IPR016066">
    <property type="entry name" value="A-D-PHexomutase_CS"/>
</dbReference>
<dbReference type="Pfam" id="PF02878">
    <property type="entry name" value="PGM_PMM_I"/>
    <property type="match status" value="1"/>
</dbReference>
<dbReference type="InterPro" id="IPR005845">
    <property type="entry name" value="A-D-PHexomutase_a/b/a-II"/>
</dbReference>
<dbReference type="GO" id="GO:0006166">
    <property type="term" value="P:purine ribonucleoside salvage"/>
    <property type="evidence" value="ECO:0007669"/>
    <property type="project" value="TreeGrafter"/>
</dbReference>
<dbReference type="GO" id="GO:0000287">
    <property type="term" value="F:magnesium ion binding"/>
    <property type="evidence" value="ECO:0007669"/>
    <property type="project" value="InterPro"/>
</dbReference>